<dbReference type="EMBL" id="LS483250">
    <property type="protein sequence ID" value="SQD77858.1"/>
    <property type="molecule type" value="Genomic_DNA"/>
</dbReference>
<accession>A0A330LPS8</accession>
<evidence type="ECO:0000313" key="2">
    <source>
        <dbReference type="Proteomes" id="UP000250163"/>
    </source>
</evidence>
<proteinExistence type="predicted"/>
<sequence>MDEIEDVLLEAIKTGEVLNIKYNGGSQPGLIRQLSPQSINGDDVRARCFATNLVKNFKLSKMELNLDSNPSYIVDLVLPEPKDLQEALDPFILNIEKTGWALVTSENEAGVYRKFKNGKLRKTPDVFIQYNEYSYDYSDFDINGNEIEVMKPSSRPWYVSHKTKTASSFKKLSSAILKFYDNAQEEAERLGLIELTL</sequence>
<keyword evidence="2" id="KW-1185">Reference proteome</keyword>
<organism evidence="1 2">
    <name type="scientific">Moritella yayanosii</name>
    <dbReference type="NCBI Taxonomy" id="69539"/>
    <lineage>
        <taxon>Bacteria</taxon>
        <taxon>Pseudomonadati</taxon>
        <taxon>Pseudomonadota</taxon>
        <taxon>Gammaproteobacteria</taxon>
        <taxon>Alteromonadales</taxon>
        <taxon>Moritellaceae</taxon>
        <taxon>Moritella</taxon>
    </lineage>
</organism>
<dbReference type="KEGG" id="mya:MORIYA_1380"/>
<gene>
    <name evidence="1" type="ORF">MORIYA_1380</name>
</gene>
<dbReference type="OrthoDB" id="9180264at2"/>
<protein>
    <submittedName>
        <fullName evidence="1">Uncharacterized protein</fullName>
    </submittedName>
</protein>
<reference evidence="2" key="1">
    <citation type="submission" date="2018-05" db="EMBL/GenBank/DDBJ databases">
        <authorList>
            <person name="Cea G.-C."/>
            <person name="William W."/>
        </authorList>
    </citation>
    <scope>NUCLEOTIDE SEQUENCE [LARGE SCALE GENOMIC DNA]</scope>
    <source>
        <strain evidence="2">DB21MT 5</strain>
    </source>
</reference>
<dbReference type="RefSeq" id="WP_112713676.1">
    <property type="nucleotide sequence ID" value="NZ_LS483250.1"/>
</dbReference>
<evidence type="ECO:0000313" key="1">
    <source>
        <dbReference type="EMBL" id="SQD77858.1"/>
    </source>
</evidence>
<name>A0A330LPS8_9GAMM</name>
<dbReference type="Proteomes" id="UP000250163">
    <property type="component" value="Chromosome MORIYA"/>
</dbReference>
<dbReference type="AlphaFoldDB" id="A0A330LPS8"/>